<feature type="transmembrane region" description="Helical" evidence="1">
    <location>
        <begin position="20"/>
        <end position="40"/>
    </location>
</feature>
<dbReference type="InterPro" id="IPR011701">
    <property type="entry name" value="MFS"/>
</dbReference>
<gene>
    <name evidence="3" type="ORF">B9Q06_06990</name>
</gene>
<dbReference type="PROSITE" id="PS50850">
    <property type="entry name" value="MFS"/>
    <property type="match status" value="1"/>
</dbReference>
<keyword evidence="1" id="KW-1133">Transmembrane helix</keyword>
<dbReference type="GO" id="GO:0022857">
    <property type="term" value="F:transmembrane transporter activity"/>
    <property type="evidence" value="ECO:0007669"/>
    <property type="project" value="InterPro"/>
</dbReference>
<dbReference type="PANTHER" id="PTHR23520">
    <property type="entry name" value="TRANSPORTER, PUTATIVE (AFU_ORTHOLOGUE AFUA_3G04000)-RELATED"/>
    <property type="match status" value="1"/>
</dbReference>
<accession>A0A2R6B9D4</accession>
<feature type="transmembrane region" description="Helical" evidence="1">
    <location>
        <begin position="146"/>
        <end position="168"/>
    </location>
</feature>
<feature type="transmembrane region" description="Helical" evidence="1">
    <location>
        <begin position="198"/>
        <end position="220"/>
    </location>
</feature>
<feature type="transmembrane region" description="Helical" evidence="1">
    <location>
        <begin position="270"/>
        <end position="290"/>
    </location>
</feature>
<proteinExistence type="predicted"/>
<dbReference type="Pfam" id="PF07690">
    <property type="entry name" value="MFS_1"/>
    <property type="match status" value="1"/>
</dbReference>
<evidence type="ECO:0000313" key="4">
    <source>
        <dbReference type="Proteomes" id="UP000241284"/>
    </source>
</evidence>
<dbReference type="AlphaFoldDB" id="A0A2R6B9D4"/>
<feature type="domain" description="Major facilitator superfamily (MFS) profile" evidence="2">
    <location>
        <begin position="1"/>
        <end position="372"/>
    </location>
</feature>
<evidence type="ECO:0000256" key="1">
    <source>
        <dbReference type="SAM" id="Phobius"/>
    </source>
</evidence>
<dbReference type="Proteomes" id="UP000241284">
    <property type="component" value="Unassembled WGS sequence"/>
</dbReference>
<feature type="transmembrane region" description="Helical" evidence="1">
    <location>
        <begin position="72"/>
        <end position="95"/>
    </location>
</feature>
<keyword evidence="1" id="KW-0812">Transmembrane</keyword>
<name>A0A2R6B9D4_9ARCH</name>
<feature type="transmembrane region" description="Helical" evidence="1">
    <location>
        <begin position="116"/>
        <end position="140"/>
    </location>
</feature>
<comment type="caution">
    <text evidence="3">The sequence shown here is derived from an EMBL/GenBank/DDBJ whole genome shotgun (WGS) entry which is preliminary data.</text>
</comment>
<keyword evidence="1" id="KW-0472">Membrane</keyword>
<protein>
    <submittedName>
        <fullName evidence="3">MFS transporter</fullName>
    </submittedName>
</protein>
<dbReference type="InterPro" id="IPR020846">
    <property type="entry name" value="MFS_dom"/>
</dbReference>
<organism evidence="3 4">
    <name type="scientific">Candidatus Marsarchaeota G2 archaeon ECH_B_2</name>
    <dbReference type="NCBI Taxonomy" id="1978160"/>
    <lineage>
        <taxon>Archaea</taxon>
        <taxon>Candidatus Marsarchaeota</taxon>
        <taxon>Candidatus Marsarchaeota group 2</taxon>
    </lineage>
</organism>
<evidence type="ECO:0000313" key="3">
    <source>
        <dbReference type="EMBL" id="PSN95048.1"/>
    </source>
</evidence>
<dbReference type="InterPro" id="IPR036259">
    <property type="entry name" value="MFS_trans_sf"/>
</dbReference>
<evidence type="ECO:0000259" key="2">
    <source>
        <dbReference type="PROSITE" id="PS50850"/>
    </source>
</evidence>
<dbReference type="Gene3D" id="1.20.1250.20">
    <property type="entry name" value="MFS general substrate transporter like domains"/>
    <property type="match status" value="2"/>
</dbReference>
<sequence>MAFILPIYLRGVGFSVELVGVYAFLATLSSSVLLVFSGFLGDLYSRRKTLLLVMGLPIVAYTTLIITTNKTALLLTSLAGLSLSGMGGGAGGGPVAPLQTAMVASRVKSGRERTSVYSYLTVFSTLSAVGGGFFSTYIISVFPDEYARLLFISALTLNLASSLGVWFITEEPDTRERLTGKSKKSILPRKSIKNAGKIALAGSFGSVGLGMVTPLMPLYFKSIGASDLKVSLVYDATYILSAIVTLLSSRIERVLGSVKSIFILRSVGTLLLAVLPFTKSLALAAVIYVARSAAYQAALPIRQNISMGLYSAEERSRASSLTGIARRLPYGVATVFGSLLFSAGEFIGLFASAAGISFIDPLLYYMFFRNLNIDGEGAFDLKRSQNASEV</sequence>
<feature type="transmembrane region" description="Helical" evidence="1">
    <location>
        <begin position="232"/>
        <end position="249"/>
    </location>
</feature>
<feature type="transmembrane region" description="Helical" evidence="1">
    <location>
        <begin position="346"/>
        <end position="367"/>
    </location>
</feature>
<dbReference type="PANTHER" id="PTHR23520:SF5">
    <property type="entry name" value="TRANSPORTER, PUTATIVE (AFU_ORTHOLOGUE AFUA_3G04000)-RELATED"/>
    <property type="match status" value="1"/>
</dbReference>
<reference evidence="3 4" key="1">
    <citation type="submission" date="2017-04" db="EMBL/GenBank/DDBJ databases">
        <title>Novel microbial lineages endemic to geothermal iron-oxide mats fill important gaps in the evolutionary history of Archaea.</title>
        <authorList>
            <person name="Jay Z.J."/>
            <person name="Beam J.P."/>
            <person name="Dlakic M."/>
            <person name="Rusch D.B."/>
            <person name="Kozubal M.A."/>
            <person name="Inskeep W.P."/>
        </authorList>
    </citation>
    <scope>NUCLEOTIDE SEQUENCE [LARGE SCALE GENOMIC DNA]</scope>
    <source>
        <strain evidence="3">ECH_B_2</strain>
    </source>
</reference>
<dbReference type="EMBL" id="NEXH01000014">
    <property type="protein sequence ID" value="PSN95048.1"/>
    <property type="molecule type" value="Genomic_DNA"/>
</dbReference>
<feature type="transmembrane region" description="Helical" evidence="1">
    <location>
        <begin position="49"/>
        <end position="66"/>
    </location>
</feature>
<dbReference type="SUPFAM" id="SSF103473">
    <property type="entry name" value="MFS general substrate transporter"/>
    <property type="match status" value="1"/>
</dbReference>